<organism evidence="2 3">
    <name type="scientific">Zancudomyces culisetae</name>
    <name type="common">Gut fungus</name>
    <name type="synonym">Smittium culisetae</name>
    <dbReference type="NCBI Taxonomy" id="1213189"/>
    <lineage>
        <taxon>Eukaryota</taxon>
        <taxon>Fungi</taxon>
        <taxon>Fungi incertae sedis</taxon>
        <taxon>Zoopagomycota</taxon>
        <taxon>Kickxellomycotina</taxon>
        <taxon>Harpellomycetes</taxon>
        <taxon>Harpellales</taxon>
        <taxon>Legeriomycetaceae</taxon>
        <taxon>Zancudomyces</taxon>
    </lineage>
</organism>
<feature type="compositionally biased region" description="Polar residues" evidence="1">
    <location>
        <begin position="53"/>
        <end position="65"/>
    </location>
</feature>
<keyword evidence="3" id="KW-1185">Reference proteome</keyword>
<dbReference type="EMBL" id="LSSK01000601">
    <property type="protein sequence ID" value="OMH82770.1"/>
    <property type="molecule type" value="Genomic_DNA"/>
</dbReference>
<comment type="caution">
    <text evidence="2">The sequence shown here is derived from an EMBL/GenBank/DDBJ whole genome shotgun (WGS) entry which is preliminary data.</text>
</comment>
<sequence>MRQKTFFEANFVPNALVHVVFPTSLSKYINTFFNLSEIIDPALRKKGMAGGDTSKTGSNISSGYSKDTFDDHAKNSSTGSAKTSKVPSSLATLSSDTPKKDGKSAPKWLSSGK</sequence>
<proteinExistence type="predicted"/>
<evidence type="ECO:0000313" key="3">
    <source>
        <dbReference type="Proteomes" id="UP000188320"/>
    </source>
</evidence>
<gene>
    <name evidence="2" type="ORF">AX774_g3739</name>
</gene>
<dbReference type="AlphaFoldDB" id="A0A1R1PP90"/>
<feature type="region of interest" description="Disordered" evidence="1">
    <location>
        <begin position="46"/>
        <end position="113"/>
    </location>
</feature>
<accession>A0A1R1PP90</accession>
<reference evidence="3" key="1">
    <citation type="submission" date="2017-01" db="EMBL/GenBank/DDBJ databases">
        <authorList>
            <person name="Wang Y."/>
            <person name="White M."/>
            <person name="Kvist S."/>
            <person name="Moncalvo J.-M."/>
        </authorList>
    </citation>
    <scope>NUCLEOTIDE SEQUENCE [LARGE SCALE GENOMIC DNA]</scope>
    <source>
        <strain evidence="3">COL-18-3</strain>
    </source>
</reference>
<name>A0A1R1PP90_ZANCU</name>
<evidence type="ECO:0000256" key="1">
    <source>
        <dbReference type="SAM" id="MobiDB-lite"/>
    </source>
</evidence>
<feature type="compositionally biased region" description="Polar residues" evidence="1">
    <location>
        <begin position="75"/>
        <end position="96"/>
    </location>
</feature>
<protein>
    <submittedName>
        <fullName evidence="2">Uncharacterized protein</fullName>
    </submittedName>
</protein>
<evidence type="ECO:0000313" key="2">
    <source>
        <dbReference type="EMBL" id="OMH82770.1"/>
    </source>
</evidence>
<dbReference type="Proteomes" id="UP000188320">
    <property type="component" value="Unassembled WGS sequence"/>
</dbReference>